<keyword evidence="2" id="KW-0479">Metal-binding</keyword>
<comment type="caution">
    <text evidence="7">The sequence shown here is derived from an EMBL/GenBank/DDBJ whole genome shotgun (WGS) entry which is preliminary data.</text>
</comment>
<comment type="similarity">
    <text evidence="1">Belongs to the metallo-beta-lactamase superfamily.</text>
</comment>
<feature type="region of interest" description="Disordered" evidence="5">
    <location>
        <begin position="45"/>
        <end position="69"/>
    </location>
</feature>
<dbReference type="Proteomes" id="UP000525389">
    <property type="component" value="Unassembled WGS sequence"/>
</dbReference>
<evidence type="ECO:0000256" key="4">
    <source>
        <dbReference type="ARBA" id="ARBA00022833"/>
    </source>
</evidence>
<dbReference type="InterPro" id="IPR001279">
    <property type="entry name" value="Metallo-B-lactamas"/>
</dbReference>
<dbReference type="InterPro" id="IPR036866">
    <property type="entry name" value="RibonucZ/Hydroxyglut_hydro"/>
</dbReference>
<dbReference type="PROSITE" id="PS51318">
    <property type="entry name" value="TAT"/>
    <property type="match status" value="1"/>
</dbReference>
<sequence>MSDPRSPSDPADAASVRPLNRRDTLRLLGAAGLVTAAAPLARAQTAPAQTAPAQTAPAPAAPSGPLNGNGFYRQRLGDLTTVIVSDGTAPLAALLPTWGANPDRQAEFAATLAEYHVPATNTVNHFTPVVLETGRHRVLIDTGRGGANGQLLANLARAGIDPASIDTVFITHGHGDHIGGLTTGGQPTFPGARHVMGAAEFQFWTTQASPNAAVQANLIGLRDRFTLIQPGAEIVPGLTAVATPGHTLGHLAVRAQSGDQGLMVFGDAAGHFLLSLRHRGAYIGFDTDGPLAARTRQRIFNTAVEEGLWVTGYHFPFPAIGHLRRVIGGAYEYEPAVWQWS</sequence>
<dbReference type="GO" id="GO:0046872">
    <property type="term" value="F:metal ion binding"/>
    <property type="evidence" value="ECO:0007669"/>
    <property type="project" value="UniProtKB-KW"/>
</dbReference>
<dbReference type="Pfam" id="PF00753">
    <property type="entry name" value="Lactamase_B"/>
    <property type="match status" value="1"/>
</dbReference>
<organism evidence="7 8">
    <name type="scientific">Deinococcus budaensis</name>
    <dbReference type="NCBI Taxonomy" id="1665626"/>
    <lineage>
        <taxon>Bacteria</taxon>
        <taxon>Thermotogati</taxon>
        <taxon>Deinococcota</taxon>
        <taxon>Deinococci</taxon>
        <taxon>Deinococcales</taxon>
        <taxon>Deinococcaceae</taxon>
        <taxon>Deinococcus</taxon>
    </lineage>
</organism>
<dbReference type="CDD" id="cd07720">
    <property type="entry name" value="OPHC2-like_MBL-fold"/>
    <property type="match status" value="1"/>
</dbReference>
<dbReference type="InterPro" id="IPR006311">
    <property type="entry name" value="TAT_signal"/>
</dbReference>
<dbReference type="GO" id="GO:0016787">
    <property type="term" value="F:hydrolase activity"/>
    <property type="evidence" value="ECO:0007669"/>
    <property type="project" value="UniProtKB-KW"/>
</dbReference>
<dbReference type="EMBL" id="JACHFN010000009">
    <property type="protein sequence ID" value="MBB5235071.1"/>
    <property type="molecule type" value="Genomic_DNA"/>
</dbReference>
<dbReference type="PANTHER" id="PTHR42978:SF6">
    <property type="entry name" value="QUORUM-QUENCHING LACTONASE YTNP-RELATED"/>
    <property type="match status" value="1"/>
</dbReference>
<evidence type="ECO:0000256" key="5">
    <source>
        <dbReference type="SAM" id="MobiDB-lite"/>
    </source>
</evidence>
<proteinExistence type="inferred from homology"/>
<dbReference type="RefSeq" id="WP_184029743.1">
    <property type="nucleotide sequence ID" value="NZ_JACHFN010000009.1"/>
</dbReference>
<dbReference type="InterPro" id="IPR051013">
    <property type="entry name" value="MBL_superfamily_lactonases"/>
</dbReference>
<evidence type="ECO:0000256" key="2">
    <source>
        <dbReference type="ARBA" id="ARBA00022723"/>
    </source>
</evidence>
<reference evidence="7 8" key="1">
    <citation type="submission" date="2020-08" db="EMBL/GenBank/DDBJ databases">
        <title>Genomic Encyclopedia of Type Strains, Phase IV (KMG-IV): sequencing the most valuable type-strain genomes for metagenomic binning, comparative biology and taxonomic classification.</title>
        <authorList>
            <person name="Goeker M."/>
        </authorList>
    </citation>
    <scope>NUCLEOTIDE SEQUENCE [LARGE SCALE GENOMIC DNA]</scope>
    <source>
        <strain evidence="7 8">DSM 101791</strain>
    </source>
</reference>
<dbReference type="Gene3D" id="3.60.15.10">
    <property type="entry name" value="Ribonuclease Z/Hydroxyacylglutathione hydrolase-like"/>
    <property type="match status" value="1"/>
</dbReference>
<protein>
    <submittedName>
        <fullName evidence="7">Glyoxylase-like metal-dependent hydrolase (Beta-lactamase superfamily II)</fullName>
    </submittedName>
</protein>
<feature type="compositionally biased region" description="Low complexity" evidence="5">
    <location>
        <begin position="45"/>
        <end position="58"/>
    </location>
</feature>
<keyword evidence="4" id="KW-0862">Zinc</keyword>
<evidence type="ECO:0000313" key="8">
    <source>
        <dbReference type="Proteomes" id="UP000525389"/>
    </source>
</evidence>
<evidence type="ECO:0000313" key="7">
    <source>
        <dbReference type="EMBL" id="MBB5235071.1"/>
    </source>
</evidence>
<keyword evidence="3 7" id="KW-0378">Hydrolase</keyword>
<dbReference type="PANTHER" id="PTHR42978">
    <property type="entry name" value="QUORUM-QUENCHING LACTONASE YTNP-RELATED-RELATED"/>
    <property type="match status" value="1"/>
</dbReference>
<keyword evidence="8" id="KW-1185">Reference proteome</keyword>
<evidence type="ECO:0000256" key="3">
    <source>
        <dbReference type="ARBA" id="ARBA00022801"/>
    </source>
</evidence>
<dbReference type="AlphaFoldDB" id="A0A7W8LQP8"/>
<dbReference type="SMART" id="SM00849">
    <property type="entry name" value="Lactamase_B"/>
    <property type="match status" value="1"/>
</dbReference>
<dbReference type="SUPFAM" id="SSF56281">
    <property type="entry name" value="Metallo-hydrolase/oxidoreductase"/>
    <property type="match status" value="1"/>
</dbReference>
<evidence type="ECO:0000259" key="6">
    <source>
        <dbReference type="SMART" id="SM00849"/>
    </source>
</evidence>
<evidence type="ECO:0000256" key="1">
    <source>
        <dbReference type="ARBA" id="ARBA00007749"/>
    </source>
</evidence>
<gene>
    <name evidence="7" type="ORF">HNQ09_002519</name>
</gene>
<name>A0A7W8LQP8_9DEIO</name>
<accession>A0A7W8LQP8</accession>
<feature type="domain" description="Metallo-beta-lactamase" evidence="6">
    <location>
        <begin position="125"/>
        <end position="313"/>
    </location>
</feature>